<proteinExistence type="predicted"/>
<dbReference type="PANTHER" id="PTHR46224">
    <property type="entry name" value="ANKYRIN REPEAT FAMILY PROTEIN"/>
    <property type="match status" value="1"/>
</dbReference>
<dbReference type="PRINTS" id="PR01415">
    <property type="entry name" value="ANKYRIN"/>
</dbReference>
<dbReference type="EMBL" id="MU070693">
    <property type="protein sequence ID" value="KAF5826828.1"/>
    <property type="molecule type" value="Genomic_DNA"/>
</dbReference>
<dbReference type="InterPro" id="IPR051616">
    <property type="entry name" value="Cul2-RING_E3_ligase_SR"/>
</dbReference>
<dbReference type="InterPro" id="IPR002110">
    <property type="entry name" value="Ankyrin_rpt"/>
</dbReference>
<protein>
    <submittedName>
        <fullName evidence="2">Ankyrin repeat-containing domain protein</fullName>
    </submittedName>
</protein>
<organism evidence="2 3">
    <name type="scientific">Dunaliella salina</name>
    <name type="common">Green alga</name>
    <name type="synonym">Protococcus salinus</name>
    <dbReference type="NCBI Taxonomy" id="3046"/>
    <lineage>
        <taxon>Eukaryota</taxon>
        <taxon>Viridiplantae</taxon>
        <taxon>Chlorophyta</taxon>
        <taxon>core chlorophytes</taxon>
        <taxon>Chlorophyceae</taxon>
        <taxon>CS clade</taxon>
        <taxon>Chlamydomonadales</taxon>
        <taxon>Dunaliellaceae</taxon>
        <taxon>Dunaliella</taxon>
    </lineage>
</organism>
<gene>
    <name evidence="2" type="ORF">DUNSADRAFT_1934</name>
</gene>
<feature type="repeat" description="ANK" evidence="1">
    <location>
        <begin position="24"/>
        <end position="60"/>
    </location>
</feature>
<dbReference type="PANTHER" id="PTHR46224:SF6">
    <property type="entry name" value="ANKYRIN REPEAT FAMILY PROTEIN"/>
    <property type="match status" value="1"/>
</dbReference>
<accession>A0ABQ7FWV8</accession>
<dbReference type="SUPFAM" id="SSF48403">
    <property type="entry name" value="Ankyrin repeat"/>
    <property type="match status" value="1"/>
</dbReference>
<name>A0ABQ7FWV8_DUNSA</name>
<evidence type="ECO:0000256" key="1">
    <source>
        <dbReference type="PROSITE-ProRule" id="PRU00023"/>
    </source>
</evidence>
<dbReference type="InterPro" id="IPR036770">
    <property type="entry name" value="Ankyrin_rpt-contain_sf"/>
</dbReference>
<dbReference type="Gene3D" id="1.25.40.20">
    <property type="entry name" value="Ankyrin repeat-containing domain"/>
    <property type="match status" value="1"/>
</dbReference>
<keyword evidence="3" id="KW-1185">Reference proteome</keyword>
<dbReference type="PROSITE" id="PS50297">
    <property type="entry name" value="ANK_REP_REGION"/>
    <property type="match status" value="1"/>
</dbReference>
<sequence length="86" mass="8765">MACSPESVALLLKAGADPNSIIKGNATALHVAAVSSNQPAAAKIISMLLEAGADPNVKDGEGHTPLVNAALSEHQELTKLLLPKTE</sequence>
<dbReference type="Pfam" id="PF12796">
    <property type="entry name" value="Ank_2"/>
    <property type="match status" value="1"/>
</dbReference>
<dbReference type="PROSITE" id="PS50088">
    <property type="entry name" value="ANK_REPEAT"/>
    <property type="match status" value="1"/>
</dbReference>
<evidence type="ECO:0000313" key="2">
    <source>
        <dbReference type="EMBL" id="KAF5826828.1"/>
    </source>
</evidence>
<dbReference type="Proteomes" id="UP000815325">
    <property type="component" value="Unassembled WGS sequence"/>
</dbReference>
<comment type="caution">
    <text evidence="2">The sequence shown here is derived from an EMBL/GenBank/DDBJ whole genome shotgun (WGS) entry which is preliminary data.</text>
</comment>
<evidence type="ECO:0000313" key="3">
    <source>
        <dbReference type="Proteomes" id="UP000815325"/>
    </source>
</evidence>
<keyword evidence="1" id="KW-0040">ANK repeat</keyword>
<reference evidence="2" key="1">
    <citation type="submission" date="2017-08" db="EMBL/GenBank/DDBJ databases">
        <authorList>
            <person name="Polle J.E."/>
            <person name="Barry K."/>
            <person name="Cushman J."/>
            <person name="Schmutz J."/>
            <person name="Tran D."/>
            <person name="Hathwaick L.T."/>
            <person name="Yim W.C."/>
            <person name="Jenkins J."/>
            <person name="Mckie-Krisberg Z.M."/>
            <person name="Prochnik S."/>
            <person name="Lindquist E."/>
            <person name="Dockter R.B."/>
            <person name="Adam C."/>
            <person name="Molina H."/>
            <person name="Bunkerborg J."/>
            <person name="Jin E."/>
            <person name="Buchheim M."/>
            <person name="Magnuson J."/>
        </authorList>
    </citation>
    <scope>NUCLEOTIDE SEQUENCE</scope>
    <source>
        <strain evidence="2">CCAP 19/18</strain>
    </source>
</reference>